<evidence type="ECO:0000313" key="2">
    <source>
        <dbReference type="Proteomes" id="UP000432350"/>
    </source>
</evidence>
<gene>
    <name evidence="1" type="ORF">SPHINGO8BC_110256</name>
</gene>
<dbReference type="EMBL" id="CABWMV010000003">
    <property type="protein sequence ID" value="VXC44822.1"/>
    <property type="molecule type" value="Genomic_DNA"/>
</dbReference>
<dbReference type="AlphaFoldDB" id="A0A653YQQ5"/>
<dbReference type="Proteomes" id="UP000432350">
    <property type="component" value="Unassembled WGS sequence"/>
</dbReference>
<accession>A0A653YQQ5</accession>
<protein>
    <submittedName>
        <fullName evidence="1">Uncharacterized protein</fullName>
    </submittedName>
</protein>
<sequence>MSCFETITDMKLAYADGCENPAGISRKIYWIPENYFASIAAPAAGGTTAASLVTISDPHVLKAGKAPIEMTLLYEKSGANSTLEGEKKSKISKGTIEAFIPFIGAQNVGTAKIVKNQTGILLFKGAEGGPGFWQAGNEDIMVDVENIDMNFGTGPTGEKGIKVTFGWYGASPFYRYDSELPVPAP</sequence>
<organism evidence="1 2">
    <name type="scientific">Sphingobacterium multivorum</name>
    <dbReference type="NCBI Taxonomy" id="28454"/>
    <lineage>
        <taxon>Bacteria</taxon>
        <taxon>Pseudomonadati</taxon>
        <taxon>Bacteroidota</taxon>
        <taxon>Sphingobacteriia</taxon>
        <taxon>Sphingobacteriales</taxon>
        <taxon>Sphingobacteriaceae</taxon>
        <taxon>Sphingobacterium</taxon>
    </lineage>
</organism>
<evidence type="ECO:0000313" key="1">
    <source>
        <dbReference type="EMBL" id="VXC44822.1"/>
    </source>
</evidence>
<reference evidence="1 2" key="1">
    <citation type="submission" date="2019-10" db="EMBL/GenBank/DDBJ databases">
        <authorList>
            <person name="Karimi E."/>
        </authorList>
    </citation>
    <scope>NUCLEOTIDE SEQUENCE [LARGE SCALE GENOMIC DNA]</scope>
    <source>
        <strain evidence="1">Sphingobacterium sp. 8BC</strain>
    </source>
</reference>
<name>A0A653YQQ5_SPHMU</name>
<dbReference type="RefSeq" id="WP_159333263.1">
    <property type="nucleotide sequence ID" value="NZ_JBPFQX010000015.1"/>
</dbReference>
<proteinExistence type="predicted"/>